<evidence type="ECO:0000256" key="1">
    <source>
        <dbReference type="SAM" id="SignalP"/>
    </source>
</evidence>
<dbReference type="OrthoDB" id="3296851at2"/>
<organism evidence="2 3">
    <name type="scientific">Streptomyces griseoruber</name>
    <dbReference type="NCBI Taxonomy" id="1943"/>
    <lineage>
        <taxon>Bacteria</taxon>
        <taxon>Bacillati</taxon>
        <taxon>Actinomycetota</taxon>
        <taxon>Actinomycetes</taxon>
        <taxon>Kitasatosporales</taxon>
        <taxon>Streptomycetaceae</taxon>
        <taxon>Streptomyces</taxon>
    </lineage>
</organism>
<keyword evidence="3" id="KW-1185">Reference proteome</keyword>
<reference evidence="2 3" key="1">
    <citation type="submission" date="2015-10" db="EMBL/GenBank/DDBJ databases">
        <title>Draft genome sequence of Streptomyces griseoruber DSM 40281, type strain for the species Streptomyces griseoruber.</title>
        <authorList>
            <person name="Ruckert C."/>
            <person name="Winkler A."/>
            <person name="Kalinowski J."/>
            <person name="Kampfer P."/>
            <person name="Glaeser S."/>
        </authorList>
    </citation>
    <scope>NUCLEOTIDE SEQUENCE [LARGE SCALE GENOMIC DNA]</scope>
    <source>
        <strain evidence="2 3">DSM 40281</strain>
    </source>
</reference>
<feature type="signal peptide" evidence="1">
    <location>
        <begin position="1"/>
        <end position="26"/>
    </location>
</feature>
<dbReference type="RefSeq" id="WP_055637647.1">
    <property type="nucleotide sequence ID" value="NZ_JBIRRP010000009.1"/>
</dbReference>
<evidence type="ECO:0000313" key="2">
    <source>
        <dbReference type="EMBL" id="KUN80025.1"/>
    </source>
</evidence>
<gene>
    <name evidence="2" type="ORF">AQJ64_26780</name>
</gene>
<name>A0A117RAG3_9ACTN</name>
<feature type="chain" id="PRO_5007155299" description="Calcium-binding protein" evidence="1">
    <location>
        <begin position="27"/>
        <end position="265"/>
    </location>
</feature>
<dbReference type="EMBL" id="LMWW01000045">
    <property type="protein sequence ID" value="KUN80025.1"/>
    <property type="molecule type" value="Genomic_DNA"/>
</dbReference>
<dbReference type="AlphaFoldDB" id="A0A117RAG3"/>
<proteinExistence type="predicted"/>
<comment type="caution">
    <text evidence="2">The sequence shown here is derived from an EMBL/GenBank/DDBJ whole genome shotgun (WGS) entry which is preliminary data.</text>
</comment>
<protein>
    <recommendedName>
        <fullName evidence="4">Calcium-binding protein</fullName>
    </recommendedName>
</protein>
<dbReference type="Proteomes" id="UP000052982">
    <property type="component" value="Unassembled WGS sequence"/>
</dbReference>
<dbReference type="STRING" id="1943.AQJ64_26780"/>
<accession>A0A117RAG3</accession>
<sequence length="265" mass="27105">MRIRALVLAASGAVALTALAVPAAQAAPVGPAVTFSGLKVNSGKNIVVGPATTVTVTATYTVTKPASLDPNTIASMPVLYRGATLNDDSEGLAGDDVATCTKSSSTVLKCTAKIQFRPKSSDVDIDLTNADAGSWKLGAFAANAAGGVTYQGDLGTTKLLRGATLTADATPEPVKKGKTLTVTGKLARANWDTNKYAGYGTQSVKLQFKKKGATAYTTVKTIKTTSTGTLKTTVTASADGYYRYAFAGTSTTAPVNSAADYVDVQ</sequence>
<evidence type="ECO:0008006" key="4">
    <source>
        <dbReference type="Google" id="ProtNLM"/>
    </source>
</evidence>
<keyword evidence="1" id="KW-0732">Signal</keyword>
<evidence type="ECO:0000313" key="3">
    <source>
        <dbReference type="Proteomes" id="UP000052982"/>
    </source>
</evidence>